<evidence type="ECO:0000256" key="1">
    <source>
        <dbReference type="ARBA" id="ARBA00004651"/>
    </source>
</evidence>
<protein>
    <submittedName>
        <fullName evidence="9">FtsX-like permease family protein</fullName>
    </submittedName>
</protein>
<keyword evidence="5 6" id="KW-0472">Membrane</keyword>
<evidence type="ECO:0000259" key="8">
    <source>
        <dbReference type="Pfam" id="PF12704"/>
    </source>
</evidence>
<proteinExistence type="predicted"/>
<feature type="transmembrane region" description="Helical" evidence="6">
    <location>
        <begin position="343"/>
        <end position="367"/>
    </location>
</feature>
<evidence type="ECO:0000313" key="9">
    <source>
        <dbReference type="EMBL" id="MBT0653671.1"/>
    </source>
</evidence>
<dbReference type="Proteomes" id="UP000756860">
    <property type="component" value="Unassembled WGS sequence"/>
</dbReference>
<evidence type="ECO:0000256" key="6">
    <source>
        <dbReference type="SAM" id="Phobius"/>
    </source>
</evidence>
<keyword evidence="3 6" id="KW-0812">Transmembrane</keyword>
<feature type="domain" description="ABC3 transporter permease C-terminal" evidence="7">
    <location>
        <begin position="261"/>
        <end position="371"/>
    </location>
</feature>
<dbReference type="RefSeq" id="WP_214175701.1">
    <property type="nucleotide sequence ID" value="NZ_JAHCVK010000004.1"/>
</dbReference>
<evidence type="ECO:0000313" key="10">
    <source>
        <dbReference type="Proteomes" id="UP000756860"/>
    </source>
</evidence>
<keyword evidence="10" id="KW-1185">Reference proteome</keyword>
<accession>A0ABS5SGE6</accession>
<feature type="transmembrane region" description="Helical" evidence="6">
    <location>
        <begin position="254"/>
        <end position="275"/>
    </location>
</feature>
<dbReference type="PANTHER" id="PTHR43738">
    <property type="entry name" value="ABC TRANSPORTER, MEMBRANE PROTEIN"/>
    <property type="match status" value="1"/>
</dbReference>
<keyword evidence="4 6" id="KW-1133">Transmembrane helix</keyword>
<comment type="subcellular location">
    <subcellularLocation>
        <location evidence="1">Cell membrane</location>
        <topology evidence="1">Multi-pass membrane protein</topology>
    </subcellularLocation>
</comment>
<dbReference type="EMBL" id="JAHCVK010000004">
    <property type="protein sequence ID" value="MBT0653671.1"/>
    <property type="molecule type" value="Genomic_DNA"/>
</dbReference>
<evidence type="ECO:0000256" key="5">
    <source>
        <dbReference type="ARBA" id="ARBA00023136"/>
    </source>
</evidence>
<dbReference type="Pfam" id="PF02687">
    <property type="entry name" value="FtsX"/>
    <property type="match status" value="1"/>
</dbReference>
<keyword evidence="2" id="KW-1003">Cell membrane</keyword>
<comment type="caution">
    <text evidence="9">The sequence shown here is derived from an EMBL/GenBank/DDBJ whole genome shotgun (WGS) entry which is preliminary data.</text>
</comment>
<feature type="domain" description="MacB-like periplasmic core" evidence="8">
    <location>
        <begin position="18"/>
        <end position="226"/>
    </location>
</feature>
<evidence type="ECO:0000256" key="2">
    <source>
        <dbReference type="ARBA" id="ARBA00022475"/>
    </source>
</evidence>
<dbReference type="InterPro" id="IPR025857">
    <property type="entry name" value="MacB_PCD"/>
</dbReference>
<feature type="transmembrane region" description="Helical" evidence="6">
    <location>
        <begin position="20"/>
        <end position="43"/>
    </location>
</feature>
<dbReference type="InterPro" id="IPR003838">
    <property type="entry name" value="ABC3_permease_C"/>
</dbReference>
<dbReference type="Pfam" id="PF12704">
    <property type="entry name" value="MacB_PCD"/>
    <property type="match status" value="1"/>
</dbReference>
<gene>
    <name evidence="9" type="ORF">KI810_11440</name>
</gene>
<evidence type="ECO:0000256" key="3">
    <source>
        <dbReference type="ARBA" id="ARBA00022692"/>
    </source>
</evidence>
<dbReference type="InterPro" id="IPR051125">
    <property type="entry name" value="ABC-4/HrtB_transporter"/>
</dbReference>
<evidence type="ECO:0000256" key="4">
    <source>
        <dbReference type="ARBA" id="ARBA00022989"/>
    </source>
</evidence>
<sequence>MFLLKLIIRNAFRHKLRSALTVVGVAIAILAFGLLRTLVGLWYHGVEASSATRLVTRNAISLVFSLPLSHKDRIRQVPGVQAVSYGNWFGGIYIDEKHFFANYAVEPKSYLDLYPEFVLSPEQKGAFFLDRKGCIVGKRLADTYGWKIGDLITLRGTIFPGQWEFVLRGIYRGAEKSTEERALMFHWDYLNETLKKTMPRRADQVGFYMIGVTKPELAAEVSQAVDGIFRNSLAETLTETEKAFQLGFVAMTEAIMIAIKIVSYVVIVIIMVVAANTMAMTARERIAEYATMKTLGFGWVHIAGVVFGESLVIALSGGLLGVALTFPASHWIETELAQFFPAFPVSMTTIYLDLAAAAMVGTVAGIFPTWRGATIGIADGLRRIG</sequence>
<name>A0ABS5SGE6_9BACT</name>
<organism evidence="9 10">
    <name type="scientific">Geomobilimonas luticola</name>
    <dbReference type="NCBI Taxonomy" id="1114878"/>
    <lineage>
        <taxon>Bacteria</taxon>
        <taxon>Pseudomonadati</taxon>
        <taxon>Thermodesulfobacteriota</taxon>
        <taxon>Desulfuromonadia</taxon>
        <taxon>Geobacterales</taxon>
        <taxon>Geobacteraceae</taxon>
        <taxon>Geomobilimonas</taxon>
    </lineage>
</organism>
<reference evidence="9 10" key="1">
    <citation type="submission" date="2021-05" db="EMBL/GenBank/DDBJ databases">
        <title>The draft genome of Geobacter luticola JCM 17780.</title>
        <authorList>
            <person name="Xu Z."/>
            <person name="Masuda Y."/>
            <person name="Itoh H."/>
            <person name="Senoo K."/>
        </authorList>
    </citation>
    <scope>NUCLEOTIDE SEQUENCE [LARGE SCALE GENOMIC DNA]</scope>
    <source>
        <strain evidence="9 10">JCM 17780</strain>
    </source>
</reference>
<dbReference type="PANTHER" id="PTHR43738:SF3">
    <property type="entry name" value="ABC TRANSPORTER PERMEASE"/>
    <property type="match status" value="1"/>
</dbReference>
<feature type="transmembrane region" description="Helical" evidence="6">
    <location>
        <begin position="296"/>
        <end position="323"/>
    </location>
</feature>
<evidence type="ECO:0000259" key="7">
    <source>
        <dbReference type="Pfam" id="PF02687"/>
    </source>
</evidence>